<organism evidence="1">
    <name type="scientific">viral metagenome</name>
    <dbReference type="NCBI Taxonomy" id="1070528"/>
    <lineage>
        <taxon>unclassified sequences</taxon>
        <taxon>metagenomes</taxon>
        <taxon>organismal metagenomes</taxon>
    </lineage>
</organism>
<dbReference type="EMBL" id="MT144627">
    <property type="protein sequence ID" value="QJH95707.1"/>
    <property type="molecule type" value="Genomic_DNA"/>
</dbReference>
<accession>A0A6H1ZRV9</accession>
<dbReference type="EMBL" id="MT144169">
    <property type="protein sequence ID" value="QJA50015.1"/>
    <property type="molecule type" value="Genomic_DNA"/>
</dbReference>
<evidence type="ECO:0000313" key="2">
    <source>
        <dbReference type="EMBL" id="QJH95707.1"/>
    </source>
</evidence>
<dbReference type="AlphaFoldDB" id="A0A6H1ZRV9"/>
<name>A0A6H1ZRV9_9ZZZZ</name>
<reference evidence="1" key="1">
    <citation type="submission" date="2020-03" db="EMBL/GenBank/DDBJ databases">
        <title>The deep terrestrial virosphere.</title>
        <authorList>
            <person name="Holmfeldt K."/>
            <person name="Nilsson E."/>
            <person name="Simone D."/>
            <person name="Lopez-Fernandez M."/>
            <person name="Wu X."/>
            <person name="de Brujin I."/>
            <person name="Lundin D."/>
            <person name="Andersson A."/>
            <person name="Bertilsson S."/>
            <person name="Dopson M."/>
        </authorList>
    </citation>
    <scope>NUCLEOTIDE SEQUENCE</scope>
    <source>
        <strain evidence="1">TM448A01565</strain>
        <strain evidence="2">TM448B00508</strain>
    </source>
</reference>
<gene>
    <name evidence="1" type="ORF">TM448A01565_0006</name>
    <name evidence="2" type="ORF">TM448B00508_0021</name>
</gene>
<proteinExistence type="predicted"/>
<sequence>MPTSEAQANLNHARISISGLTLGSVMTALEEVYKLTNYERKLDYGEAVFILGLELAYQQMRVISSKLITLTSAIQEALAVGRSADSEDNTDDRRT</sequence>
<protein>
    <submittedName>
        <fullName evidence="1">Uncharacterized protein</fullName>
    </submittedName>
</protein>
<evidence type="ECO:0000313" key="1">
    <source>
        <dbReference type="EMBL" id="QJA50015.1"/>
    </source>
</evidence>